<dbReference type="Proteomes" id="UP001172778">
    <property type="component" value="Unassembled WGS sequence"/>
</dbReference>
<sequence length="127" mass="14373">MNDEHGVAISIGQDQWIMGEAPAGDRKKAIRIDEWMVELQPLWAALETNCVAACCGLDAFVFWPEAIQNNTRHLPKALLIAQLKIFQNKIENIYGNDLVSFRLNSYFTKNTLLHFLAYLIGVLSAEH</sequence>
<dbReference type="Pfam" id="PF19856">
    <property type="entry name" value="DUF6331"/>
    <property type="match status" value="1"/>
</dbReference>
<accession>A0ABT7E3C0</accession>
<keyword evidence="2" id="KW-1185">Reference proteome</keyword>
<name>A0ABT7E3C0_9NEIS</name>
<comment type="caution">
    <text evidence="1">The sequence shown here is derived from an EMBL/GenBank/DDBJ whole genome shotgun (WGS) entry which is preliminary data.</text>
</comment>
<protein>
    <submittedName>
        <fullName evidence="1">DUF6331 family protein</fullName>
    </submittedName>
</protein>
<dbReference type="EMBL" id="JARRAF010000053">
    <property type="protein sequence ID" value="MDK2126810.1"/>
    <property type="molecule type" value="Genomic_DNA"/>
</dbReference>
<evidence type="ECO:0000313" key="1">
    <source>
        <dbReference type="EMBL" id="MDK2126810.1"/>
    </source>
</evidence>
<proteinExistence type="predicted"/>
<organism evidence="1 2">
    <name type="scientific">Parachitinimonas caeni</name>
    <dbReference type="NCBI Taxonomy" id="3031301"/>
    <lineage>
        <taxon>Bacteria</taxon>
        <taxon>Pseudomonadati</taxon>
        <taxon>Pseudomonadota</taxon>
        <taxon>Betaproteobacteria</taxon>
        <taxon>Neisseriales</taxon>
        <taxon>Chitinibacteraceae</taxon>
        <taxon>Parachitinimonas</taxon>
    </lineage>
</organism>
<dbReference type="InterPro" id="IPR046294">
    <property type="entry name" value="DUF6331"/>
</dbReference>
<reference evidence="1" key="1">
    <citation type="submission" date="2023-03" db="EMBL/GenBank/DDBJ databases">
        <title>Chitinimonas shenzhenensis gen. nov., sp. nov., a novel member of family Burkholderiaceae isolated from activated sludge collected in Shen Zhen, China.</title>
        <authorList>
            <person name="Wang X."/>
        </authorList>
    </citation>
    <scope>NUCLEOTIDE SEQUENCE</scope>
    <source>
        <strain evidence="1">DQS-5</strain>
    </source>
</reference>
<dbReference type="RefSeq" id="WP_284103132.1">
    <property type="nucleotide sequence ID" value="NZ_JARRAF010000053.1"/>
</dbReference>
<evidence type="ECO:0000313" key="2">
    <source>
        <dbReference type="Proteomes" id="UP001172778"/>
    </source>
</evidence>
<gene>
    <name evidence="1" type="ORF">PZA18_22450</name>
</gene>